<evidence type="ECO:0000259" key="2">
    <source>
        <dbReference type="Pfam" id="PF15793"/>
    </source>
</evidence>
<feature type="domain" description="Shieldin complex subunit 2 second OB fold" evidence="4">
    <location>
        <begin position="500"/>
        <end position="585"/>
    </location>
</feature>
<dbReference type="Proteomes" id="UP001591681">
    <property type="component" value="Unassembled WGS sequence"/>
</dbReference>
<dbReference type="PANTHER" id="PTHR14495">
    <property type="entry name" value="SHIELDIN COMPLEX SUBUNIT 2"/>
    <property type="match status" value="1"/>
</dbReference>
<dbReference type="InterPro" id="IPR049507">
    <property type="entry name" value="SHLD2_OB1"/>
</dbReference>
<evidence type="ECO:0000313" key="6">
    <source>
        <dbReference type="Proteomes" id="UP001591681"/>
    </source>
</evidence>
<evidence type="ECO:0008006" key="7">
    <source>
        <dbReference type="Google" id="ProtNLM"/>
    </source>
</evidence>
<feature type="compositionally biased region" description="Polar residues" evidence="1">
    <location>
        <begin position="281"/>
        <end position="304"/>
    </location>
</feature>
<feature type="compositionally biased region" description="Low complexity" evidence="1">
    <location>
        <begin position="192"/>
        <end position="204"/>
    </location>
</feature>
<dbReference type="AlphaFoldDB" id="A0ABD1J6Z7"/>
<dbReference type="Pfam" id="PF21669">
    <property type="entry name" value="SHLD2_OB1"/>
    <property type="match status" value="1"/>
</dbReference>
<gene>
    <name evidence="5" type="ORF">ACEWY4_020721</name>
</gene>
<evidence type="ECO:0000313" key="5">
    <source>
        <dbReference type="EMBL" id="KAL2082948.1"/>
    </source>
</evidence>
<dbReference type="InterPro" id="IPR053944">
    <property type="entry name" value="SHLD2_OB2"/>
</dbReference>
<dbReference type="Gene3D" id="2.40.50.140">
    <property type="entry name" value="Nucleic acid-binding proteins"/>
    <property type="match status" value="1"/>
</dbReference>
<evidence type="ECO:0000259" key="4">
    <source>
        <dbReference type="Pfam" id="PF22779"/>
    </source>
</evidence>
<keyword evidence="6" id="KW-1185">Reference proteome</keyword>
<dbReference type="InterPro" id="IPR012340">
    <property type="entry name" value="NA-bd_OB-fold"/>
</dbReference>
<evidence type="ECO:0000256" key="1">
    <source>
        <dbReference type="SAM" id="MobiDB-lite"/>
    </source>
</evidence>
<protein>
    <recommendedName>
        <fullName evidence="7">Shieldin complex subunit 2 C-terminal domain-containing protein</fullName>
    </recommendedName>
</protein>
<reference evidence="5 6" key="1">
    <citation type="submission" date="2024-09" db="EMBL/GenBank/DDBJ databases">
        <title>A chromosome-level genome assembly of Gray's grenadier anchovy, Coilia grayii.</title>
        <authorList>
            <person name="Fu Z."/>
        </authorList>
    </citation>
    <scope>NUCLEOTIDE SEQUENCE [LARGE SCALE GENOMIC DNA]</scope>
    <source>
        <strain evidence="5">G4</strain>
        <tissue evidence="5">Muscle</tissue>
    </source>
</reference>
<feature type="domain" description="Shieldin complex subunit 2 first OB fold" evidence="3">
    <location>
        <begin position="338"/>
        <end position="468"/>
    </location>
</feature>
<comment type="caution">
    <text evidence="5">The sequence shown here is derived from an EMBL/GenBank/DDBJ whole genome shotgun (WGS) entry which is preliminary data.</text>
</comment>
<feature type="region of interest" description="Disordered" evidence="1">
    <location>
        <begin position="261"/>
        <end position="329"/>
    </location>
</feature>
<dbReference type="Pfam" id="PF22779">
    <property type="entry name" value="OB_SHLD2_2nd"/>
    <property type="match status" value="1"/>
</dbReference>
<feature type="compositionally biased region" description="Polar residues" evidence="1">
    <location>
        <begin position="101"/>
        <end position="119"/>
    </location>
</feature>
<dbReference type="PANTHER" id="PTHR14495:SF2">
    <property type="entry name" value="SHIELDIN COMPLEX SUBUNIT 2"/>
    <property type="match status" value="1"/>
</dbReference>
<accession>A0ABD1J6Z7</accession>
<feature type="compositionally biased region" description="Basic and acidic residues" evidence="1">
    <location>
        <begin position="41"/>
        <end position="53"/>
    </location>
</feature>
<proteinExistence type="predicted"/>
<feature type="region of interest" description="Disordered" evidence="1">
    <location>
        <begin position="41"/>
        <end position="124"/>
    </location>
</feature>
<dbReference type="InterPro" id="IPR029715">
    <property type="entry name" value="FAM35A"/>
</dbReference>
<dbReference type="EMBL" id="JBHFQA010000018">
    <property type="protein sequence ID" value="KAL2082948.1"/>
    <property type="molecule type" value="Genomic_DNA"/>
</dbReference>
<feature type="domain" description="Shieldin complex subunit 2 C-terminal" evidence="2">
    <location>
        <begin position="642"/>
        <end position="806"/>
    </location>
</feature>
<sequence>MTDKPKIYVFVGAPCPSLGASDVDDPEGSGEWKTLALAWDRGRLRPKTDDRGVQVDPDSVEANAPVVQADAGVGSAHHSEPVTSGAHSPPLFEDDEENKVTPKSSSTPSNLCAQKTAPSQDGDDLCPESLRAYLDSCFALAQPQGTSEAQPCSGMSVETEYLSVWTKSQALLMKRRAGLPHEPVQPAMGGSPHTPQTPQTQQTPVISRTSPELYSPRSSPGGQAVGGTLQGSLDGFSEALSPRQQEGGVMLERTAGGLLCTQGSPAAQASHGGSPEASQRWLFSSPNQEPAQTPPGQSAHSSPVSPARKKSKLSSTTTPDRQPAELKAWGGCVPTGPSTLLARCRAHGVQYSILVAVVHPFHLQEVRMKTGAAAGSTIPLATLIVTDQSDVEMKLVMWRTAAFWVLTVRPGDVLLMSGVKVHEDRWRGETVLQSTYASRLLNLGPVTSSLSPSVPPAVNKRTLGELCAHLRERRPLLLSMPRCSHQDLSTIPYAKLKALRPDTLVHAVVRVTHTNTVTAWRDEAQGISRAAGVQRSVLTVEQADGHQGAVVLWGAALAWLDRIQRHREALWHFRMLLVKQDITSGLLELHSTPWGSCELLPPGDNRRAEFLKPAQAKPTTSCVEIDLRTLLSQKYTGDVELKAQITGFQFQGPSQNTWQVIDSTFSLERILEMVSGDVTFTGCGRCAVELDTDDNGIYRPCYPCLPHTAVRHYYRPVVLTVKDGEFQMCVQVPPTLVQRVLLNTSPDKLSKPVAPSSDVRYARVVADRIHSLLSSPRGNFLLTVRSHIQCDENSIPIIQDFLLLHLSAINT</sequence>
<name>A0ABD1J6Z7_9TELE</name>
<dbReference type="InterPro" id="IPR031589">
    <property type="entry name" value="SHLD2_C"/>
</dbReference>
<organism evidence="5 6">
    <name type="scientific">Coilia grayii</name>
    <name type="common">Gray's grenadier anchovy</name>
    <dbReference type="NCBI Taxonomy" id="363190"/>
    <lineage>
        <taxon>Eukaryota</taxon>
        <taxon>Metazoa</taxon>
        <taxon>Chordata</taxon>
        <taxon>Craniata</taxon>
        <taxon>Vertebrata</taxon>
        <taxon>Euteleostomi</taxon>
        <taxon>Actinopterygii</taxon>
        <taxon>Neopterygii</taxon>
        <taxon>Teleostei</taxon>
        <taxon>Clupei</taxon>
        <taxon>Clupeiformes</taxon>
        <taxon>Clupeoidei</taxon>
        <taxon>Engraulidae</taxon>
        <taxon>Coilinae</taxon>
        <taxon>Coilia</taxon>
    </lineage>
</organism>
<feature type="compositionally biased region" description="Polar residues" evidence="1">
    <location>
        <begin position="205"/>
        <end position="221"/>
    </location>
</feature>
<evidence type="ECO:0000259" key="3">
    <source>
        <dbReference type="Pfam" id="PF21669"/>
    </source>
</evidence>
<dbReference type="Pfam" id="PF15793">
    <property type="entry name" value="SHLD2_C"/>
    <property type="match status" value="1"/>
</dbReference>
<feature type="region of interest" description="Disordered" evidence="1">
    <location>
        <begin position="181"/>
        <end position="235"/>
    </location>
</feature>